<keyword evidence="2" id="KW-0378">Hydrolase</keyword>
<protein>
    <submittedName>
        <fullName evidence="2">Restriction endonuclease</fullName>
    </submittedName>
</protein>
<dbReference type="GO" id="GO:0015666">
    <property type="term" value="F:restriction endodeoxyribonuclease activity"/>
    <property type="evidence" value="ECO:0007669"/>
    <property type="project" value="TreeGrafter"/>
</dbReference>
<evidence type="ECO:0000313" key="2">
    <source>
        <dbReference type="EMBL" id="QOY87779.1"/>
    </source>
</evidence>
<dbReference type="RefSeq" id="WP_194449446.1">
    <property type="nucleotide sequence ID" value="NZ_CP063849.1"/>
</dbReference>
<dbReference type="InterPro" id="IPR007560">
    <property type="entry name" value="Restrct_endonuc_IV_Mrr"/>
</dbReference>
<feature type="domain" description="Restriction endonuclease type IV Mrr" evidence="1">
    <location>
        <begin position="188"/>
        <end position="309"/>
    </location>
</feature>
<keyword evidence="2" id="KW-0255">Endonuclease</keyword>
<dbReference type="InterPro" id="IPR001387">
    <property type="entry name" value="Cro/C1-type_HTH"/>
</dbReference>
<dbReference type="AlphaFoldDB" id="A0A7S7NR46"/>
<dbReference type="Proteomes" id="UP000593892">
    <property type="component" value="Chromosome"/>
</dbReference>
<dbReference type="GO" id="GO:0009307">
    <property type="term" value="P:DNA restriction-modification system"/>
    <property type="evidence" value="ECO:0007669"/>
    <property type="project" value="InterPro"/>
</dbReference>
<sequence length="348" mass="38952">MHRTANIPSELQLIFDQIRLGIDRRSPLSPDIAGLIGVSKSFLQSCLTGKRRLAPSRLIVLCREMGIDFKSVGAALDKLVGESSYLRISRAARPYDCSYCRTAINKGDKYIRLEPFGPTRQTGAEVHYFCRACSMVVDWIKPTPEMAATDNQQLLLPFAEHVKPSCVRLLDISHTLAARILADPSELLQLTPSQFEELILDRLSVMGLHAQPVGRGTFSRDGGIDIIFTPPKSFPFPFLGAVQVKHRSDPRRSVGPAPLRELLGVMFANRFFAAGMVVTNTTFTPDARDFAARSPSLLRLRDFHDLMRWVGDNFTDEAEWRELPKRIQLCDGVSIDLVQTDAKQQIMP</sequence>
<dbReference type="SUPFAM" id="SSF52980">
    <property type="entry name" value="Restriction endonuclease-like"/>
    <property type="match status" value="1"/>
</dbReference>
<dbReference type="KEGG" id="pfer:IRI77_34400"/>
<accession>A0A7S7NR46</accession>
<dbReference type="GO" id="GO:0003677">
    <property type="term" value="F:DNA binding"/>
    <property type="evidence" value="ECO:0007669"/>
    <property type="project" value="InterPro"/>
</dbReference>
<dbReference type="EMBL" id="CP063849">
    <property type="protein sequence ID" value="QOY87779.1"/>
    <property type="molecule type" value="Genomic_DNA"/>
</dbReference>
<dbReference type="InterPro" id="IPR052906">
    <property type="entry name" value="Type_IV_Methyl-Rstrct_Enzyme"/>
</dbReference>
<dbReference type="PANTHER" id="PTHR30015">
    <property type="entry name" value="MRR RESTRICTION SYSTEM PROTEIN"/>
    <property type="match status" value="1"/>
</dbReference>
<dbReference type="CDD" id="cd00093">
    <property type="entry name" value="HTH_XRE"/>
    <property type="match status" value="1"/>
</dbReference>
<organism evidence="2 3">
    <name type="scientific">Paludibaculum fermentans</name>
    <dbReference type="NCBI Taxonomy" id="1473598"/>
    <lineage>
        <taxon>Bacteria</taxon>
        <taxon>Pseudomonadati</taxon>
        <taxon>Acidobacteriota</taxon>
        <taxon>Terriglobia</taxon>
        <taxon>Bryobacterales</taxon>
        <taxon>Bryobacteraceae</taxon>
        <taxon>Paludibaculum</taxon>
    </lineage>
</organism>
<dbReference type="Pfam" id="PF04471">
    <property type="entry name" value="Mrr_cat"/>
    <property type="match status" value="1"/>
</dbReference>
<keyword evidence="2" id="KW-0540">Nuclease</keyword>
<evidence type="ECO:0000313" key="3">
    <source>
        <dbReference type="Proteomes" id="UP000593892"/>
    </source>
</evidence>
<reference evidence="2 3" key="1">
    <citation type="submission" date="2020-10" db="EMBL/GenBank/DDBJ databases">
        <title>Complete genome sequence of Paludibaculum fermentans P105T, a facultatively anaerobic acidobacterium capable of dissimilatory Fe(III) reduction.</title>
        <authorList>
            <person name="Dedysh S.N."/>
            <person name="Beletsky A.V."/>
            <person name="Kulichevskaya I.S."/>
            <person name="Mardanov A.V."/>
            <person name="Ravin N.V."/>
        </authorList>
    </citation>
    <scope>NUCLEOTIDE SEQUENCE [LARGE SCALE GENOMIC DNA]</scope>
    <source>
        <strain evidence="2 3">P105</strain>
    </source>
</reference>
<evidence type="ECO:0000259" key="1">
    <source>
        <dbReference type="Pfam" id="PF04471"/>
    </source>
</evidence>
<gene>
    <name evidence="2" type="ORF">IRI77_34400</name>
</gene>
<dbReference type="Gene3D" id="3.40.1350.10">
    <property type="match status" value="1"/>
</dbReference>
<name>A0A7S7NR46_PALFE</name>
<dbReference type="InterPro" id="IPR011856">
    <property type="entry name" value="tRNA_endonuc-like_dom_sf"/>
</dbReference>
<dbReference type="PANTHER" id="PTHR30015:SF7">
    <property type="entry name" value="TYPE IV METHYL-DIRECTED RESTRICTION ENZYME ECOKMRR"/>
    <property type="match status" value="1"/>
</dbReference>
<keyword evidence="3" id="KW-1185">Reference proteome</keyword>
<dbReference type="InterPro" id="IPR011335">
    <property type="entry name" value="Restrct_endonuc-II-like"/>
</dbReference>
<proteinExistence type="predicted"/>